<accession>A0A078AUD2</accession>
<protein>
    <submittedName>
        <fullName evidence="2">Uncharacterized protein</fullName>
    </submittedName>
</protein>
<feature type="compositionally biased region" description="Low complexity" evidence="1">
    <location>
        <begin position="10"/>
        <end position="26"/>
    </location>
</feature>
<evidence type="ECO:0000313" key="3">
    <source>
        <dbReference type="Proteomes" id="UP000039865"/>
    </source>
</evidence>
<feature type="region of interest" description="Disordered" evidence="1">
    <location>
        <begin position="136"/>
        <end position="163"/>
    </location>
</feature>
<feature type="compositionally biased region" description="Low complexity" evidence="1">
    <location>
        <begin position="1270"/>
        <end position="1283"/>
    </location>
</feature>
<gene>
    <name evidence="2" type="primary">Contig16543.g17618</name>
    <name evidence="2" type="ORF">STYLEM_13911</name>
</gene>
<feature type="region of interest" description="Disordered" evidence="1">
    <location>
        <begin position="1"/>
        <end position="37"/>
    </location>
</feature>
<organism evidence="2 3">
    <name type="scientific">Stylonychia lemnae</name>
    <name type="common">Ciliate</name>
    <dbReference type="NCBI Taxonomy" id="5949"/>
    <lineage>
        <taxon>Eukaryota</taxon>
        <taxon>Sar</taxon>
        <taxon>Alveolata</taxon>
        <taxon>Ciliophora</taxon>
        <taxon>Intramacronucleata</taxon>
        <taxon>Spirotrichea</taxon>
        <taxon>Stichotrichia</taxon>
        <taxon>Sporadotrichida</taxon>
        <taxon>Oxytrichidae</taxon>
        <taxon>Stylonychinae</taxon>
        <taxon>Stylonychia</taxon>
    </lineage>
</organism>
<feature type="compositionally biased region" description="Basic residues" evidence="1">
    <location>
        <begin position="1243"/>
        <end position="1258"/>
    </location>
</feature>
<name>A0A078AUD2_STYLE</name>
<keyword evidence="3" id="KW-1185">Reference proteome</keyword>
<feature type="region of interest" description="Disordered" evidence="1">
    <location>
        <begin position="283"/>
        <end position="313"/>
    </location>
</feature>
<proteinExistence type="predicted"/>
<feature type="compositionally biased region" description="Polar residues" evidence="1">
    <location>
        <begin position="136"/>
        <end position="159"/>
    </location>
</feature>
<evidence type="ECO:0000256" key="1">
    <source>
        <dbReference type="SAM" id="MobiDB-lite"/>
    </source>
</evidence>
<feature type="region of interest" description="Disordered" evidence="1">
    <location>
        <begin position="382"/>
        <end position="415"/>
    </location>
</feature>
<feature type="compositionally biased region" description="Polar residues" evidence="1">
    <location>
        <begin position="819"/>
        <end position="845"/>
    </location>
</feature>
<feature type="compositionally biased region" description="Basic and acidic residues" evidence="1">
    <location>
        <begin position="385"/>
        <end position="402"/>
    </location>
</feature>
<dbReference type="InParanoid" id="A0A078AUD2"/>
<reference evidence="2 3" key="1">
    <citation type="submission" date="2014-06" db="EMBL/GenBank/DDBJ databases">
        <authorList>
            <person name="Swart Estienne"/>
        </authorList>
    </citation>
    <scope>NUCLEOTIDE SEQUENCE [LARGE SCALE GENOMIC DNA]</scope>
    <source>
        <strain evidence="2 3">130c</strain>
    </source>
</reference>
<dbReference type="OrthoDB" id="327995at2759"/>
<feature type="region of interest" description="Disordered" evidence="1">
    <location>
        <begin position="816"/>
        <end position="845"/>
    </location>
</feature>
<evidence type="ECO:0000313" key="2">
    <source>
        <dbReference type="EMBL" id="CDW84842.1"/>
    </source>
</evidence>
<sequence length="1291" mass="150263">MDQQNYPSHNNNQNLTTTISSNTTNNYQGGQSQNKKYYDNAMSPINEFSQKTSYYNAGYTTHADEQDMRFPNITKQSKTDFAVRDAAGGEGENVIQTVMYKQLNQMKNLNYTFERKENEKIAKYFNLGGEPSLNEASNPTSYNFDNTNLHSNQQPQYLRTNPKRSNKVLDSFIPSQNQERYHQSPKVNNNGSVSGGVPYPQQKFSKVQIQSSTQRNDTAQFESLIKQQQQFPEINRNNAANIATSNSNRSKTQVKLRGNQFKFQHNVNLPINQNIINYERMAQTSQESQDSHHHHNQNASIENSQDFKDGRGSQDRLKQYFGINPKDSKFNLTLQNMNQNSPKFFNKKYISPRRLFHNCKYCMIKYGNIDAHGGIVSSNQNYRVSNKESSNEHKTYSRERSLKKPKNTLSNHQIQYRNRDYESDNNFSPIQNNRNRHNILPEFHTPKHHPSSLIQGINNRVKNSANHNTLAPINSGTGIINNYQTAAAQIHPDQQQLYHQMLHEHNLYHQQDQYQYNNPQMNYDPMMLKQQYQRFKNNSKDLSFNQHRQQYNRSLDPRHAHNQQQLQYQQQLYDPRILKDQQRMIVNQKYIPVLNDQQYYTDYQNYQYQTIEPNQYVIRDKRQKLRIINGTGPPANGSLTVQHKKSKANIGDDNLFEEFQAKLLGKQHSPARLNHTLSPTNKINQTLNQASKDRLYKQVQTASNTHLHHGHDHSHAHIHDKDNRNMINKEQSPSNEMYINQQKQIVGAGLGRQIQSNTQTPKLQQMMPINIDPNSFEQSRQVIRKHILNDQSQGTFQLQTERGLSQKMNSQRDLKFPSFGTQTQTNDGQHTHRGTQNNSRVESSAISPRGQFGIANQQSMSFQTRGLSRSPIGQQSQILPPKGPPAWISAELYDRLMGRSKPHTHICTTNHHGHRCKIHSQSPKVHKPIVKAQSLRKSLRDESTSPISSVKRRGVSQEIQTFEVNLQSEQVEVEAPKKIGNQDWAKSNLYKYVFQKFKADFNARHNKNVSNPNDVNDQEAVVETKPSTPVEDNLNPEKLEIYTEIEATYKASLLKKKARTYNQPETLQEFHEKAKTTIAVLTNNMIATDVSLERIFDHYEEVTRENVIKLLLRCKMLYNARFDVKAILMSIIRKEKSFRKIEKLMNEALNTRHMNPKLQHLLFEGLRVAQRLFSQISQFKHEHKIFKGSFNFRKQDYSEALLDEIKVMEDFIQTQGIKRPEDMEDPDELHNLVRISKESQAGTRHHHQQLTHHQPPHHHQTDLNVRSSVQLRQSQKSEQQQDSPNQYENYF</sequence>
<feature type="region of interest" description="Disordered" evidence="1">
    <location>
        <begin position="1239"/>
        <end position="1291"/>
    </location>
</feature>
<dbReference type="EMBL" id="CCKQ01013201">
    <property type="protein sequence ID" value="CDW84842.1"/>
    <property type="molecule type" value="Genomic_DNA"/>
</dbReference>
<feature type="region of interest" description="Disordered" evidence="1">
    <location>
        <begin position="176"/>
        <end position="199"/>
    </location>
</feature>
<dbReference type="Proteomes" id="UP000039865">
    <property type="component" value="Unassembled WGS sequence"/>
</dbReference>